<evidence type="ECO:0000313" key="2">
    <source>
        <dbReference type="Proteomes" id="UP000176944"/>
    </source>
</evidence>
<reference evidence="2" key="1">
    <citation type="submission" date="2016-10" db="EMBL/GenBank/DDBJ databases">
        <title>Comparative genomics uncovers the prolific and rare metabolic potential of the cyanobacterial genus Moorea.</title>
        <authorList>
            <person name="Leao T."/>
            <person name="Castelao G."/>
            <person name="Korobeynikov A."/>
            <person name="Monroe E.A."/>
            <person name="Podell S."/>
            <person name="Glukhov E."/>
            <person name="Allen E."/>
            <person name="Gerwick W.H."/>
            <person name="Gerwick L."/>
        </authorList>
    </citation>
    <scope>NUCLEOTIDE SEQUENCE [LARGE SCALE GENOMIC DNA]</scope>
    <source>
        <strain evidence="2">JHB</strain>
    </source>
</reference>
<dbReference type="InterPro" id="IPR014951">
    <property type="entry name" value="DUF1822"/>
</dbReference>
<proteinExistence type="predicted"/>
<evidence type="ECO:0000313" key="1">
    <source>
        <dbReference type="EMBL" id="AOY80844.1"/>
    </source>
</evidence>
<protein>
    <submittedName>
        <fullName evidence="1">DUF1822 family protein</fullName>
    </submittedName>
</protein>
<dbReference type="Pfam" id="PF08852">
    <property type="entry name" value="DUF1822"/>
    <property type="match status" value="1"/>
</dbReference>
<dbReference type="AlphaFoldDB" id="A0A1D9G002"/>
<sequence length="308" mass="34603">MNNLTEKLTFSVPLTRDWYQLAETFSREQHEPDKAQDVYLNTLAVYAVNFYLQCMEVETDLPASDSSNPALRSLMNVSDLMVKGWGKLECRPVLPGDLVCDIPPESRQDRVGYVVVEIHKPSNQAKLLGFSKTAVEGSLEISKIQSLEQLINQLPEPLPELESNVVNLLEWFKGNFEVGWQSLSDLLSPQLRPAFRNTEDQQQRAKLIDLFDLGLELAGNAVVLIITVRKIDKETSSVRAQVYPKGEALTLPPNLKLSVLTATGEVFTEVTARSNDEFIQYQFNAEPRDNFGIQVSLGEASVTERFQV</sequence>
<organism evidence="1 2">
    <name type="scientific">Moorena producens (strain JHB)</name>
    <dbReference type="NCBI Taxonomy" id="1454205"/>
    <lineage>
        <taxon>Bacteria</taxon>
        <taxon>Bacillati</taxon>
        <taxon>Cyanobacteriota</taxon>
        <taxon>Cyanophyceae</taxon>
        <taxon>Coleofasciculales</taxon>
        <taxon>Coleofasciculaceae</taxon>
        <taxon>Moorena</taxon>
    </lineage>
</organism>
<gene>
    <name evidence="1" type="ORF">BJP36_13915</name>
</gene>
<name>A0A1D9G002_MOOP1</name>
<accession>A0A1D9G002</accession>
<dbReference type="EMBL" id="CP017708">
    <property type="protein sequence ID" value="AOY80844.1"/>
    <property type="molecule type" value="Genomic_DNA"/>
</dbReference>
<dbReference type="Proteomes" id="UP000176944">
    <property type="component" value="Chromosome"/>
</dbReference>